<dbReference type="GO" id="GO:0042797">
    <property type="term" value="P:tRNA transcription by RNA polymerase III"/>
    <property type="evidence" value="ECO:0007669"/>
    <property type="project" value="TreeGrafter"/>
</dbReference>
<feature type="compositionally biased region" description="Polar residues" evidence="5">
    <location>
        <begin position="103"/>
        <end position="125"/>
    </location>
</feature>
<accession>A0A1E4T1I1</accession>
<evidence type="ECO:0000256" key="1">
    <source>
        <dbReference type="ARBA" id="ARBA00004123"/>
    </source>
</evidence>
<dbReference type="PANTHER" id="PTHR13408">
    <property type="entry name" value="DNA-DIRECTED RNA POLYMERASE III"/>
    <property type="match status" value="1"/>
</dbReference>
<dbReference type="GO" id="GO:0005666">
    <property type="term" value="C:RNA polymerase III complex"/>
    <property type="evidence" value="ECO:0007669"/>
    <property type="project" value="InterPro"/>
</dbReference>
<feature type="compositionally biased region" description="Basic and acidic residues" evidence="5">
    <location>
        <begin position="400"/>
        <end position="409"/>
    </location>
</feature>
<evidence type="ECO:0008006" key="8">
    <source>
        <dbReference type="Google" id="ProtNLM"/>
    </source>
</evidence>
<dbReference type="OrthoDB" id="5836119at2759"/>
<proteinExistence type="predicted"/>
<keyword evidence="3" id="KW-0804">Transcription</keyword>
<reference evidence="7" key="1">
    <citation type="submission" date="2016-04" db="EMBL/GenBank/DDBJ databases">
        <title>Comparative genomics of biotechnologically important yeasts.</title>
        <authorList>
            <consortium name="DOE Joint Genome Institute"/>
            <person name="Riley R."/>
            <person name="Haridas S."/>
            <person name="Wolfe K.H."/>
            <person name="Lopes M.R."/>
            <person name="Hittinger C.T."/>
            <person name="Goker M."/>
            <person name="Salamov A."/>
            <person name="Wisecaver J."/>
            <person name="Long T.M."/>
            <person name="Aerts A.L."/>
            <person name="Barry K."/>
            <person name="Choi C."/>
            <person name="Clum A."/>
            <person name="Coughlan A.Y."/>
            <person name="Deshpande S."/>
            <person name="Douglass A.P."/>
            <person name="Hanson S.J."/>
            <person name="Klenk H.-P."/>
            <person name="Labutti K."/>
            <person name="Lapidus A."/>
            <person name="Lindquist E."/>
            <person name="Lipzen A."/>
            <person name="Meier-Kolthoff J.P."/>
            <person name="Ohm R.A."/>
            <person name="Otillar R.P."/>
            <person name="Pangilinan J."/>
            <person name="Peng Y."/>
            <person name="Rokas A."/>
            <person name="Rosa C.A."/>
            <person name="Scheuner C."/>
            <person name="Sibirny A.A."/>
            <person name="Slot J.C."/>
            <person name="Stielow J.B."/>
            <person name="Sun H."/>
            <person name="Kurtzman C.P."/>
            <person name="Blackwell M."/>
            <person name="Grigoriev I.V."/>
            <person name="Jeffries T.W."/>
        </authorList>
    </citation>
    <scope>NUCLEOTIDE SEQUENCE [LARGE SCALE GENOMIC DNA]</scope>
    <source>
        <strain evidence="7">NRRL YB-2248</strain>
    </source>
</reference>
<keyword evidence="4" id="KW-0539">Nucleus</keyword>
<feature type="compositionally biased region" description="Low complexity" evidence="5">
    <location>
        <begin position="367"/>
        <end position="380"/>
    </location>
</feature>
<comment type="subcellular location">
    <subcellularLocation>
        <location evidence="1">Nucleus</location>
    </subcellularLocation>
</comment>
<evidence type="ECO:0000256" key="3">
    <source>
        <dbReference type="ARBA" id="ARBA00023163"/>
    </source>
</evidence>
<dbReference type="STRING" id="983967.A0A1E4T1I1"/>
<feature type="compositionally biased region" description="Low complexity" evidence="5">
    <location>
        <begin position="12"/>
        <end position="39"/>
    </location>
</feature>
<feature type="compositionally biased region" description="Gly residues" evidence="5">
    <location>
        <begin position="72"/>
        <end position="98"/>
    </location>
</feature>
<sequence>MSNPSQRLDSISRPSSATPANSSSTTTSSSSSTASSKPALKFKPKVVARKTKEERDANAPLSKPGIRINRGGLRGTGRGGRGGSGAGGARGGRGGGSSGPRHLQNTTIVASGPLSSGAVSLGNTVGNSRSHMSMGGGGGNSGLNASFLQKLKSKSSNKLKSSSGGTGAYSDDDDDDFIADENSARINMSQAYSWDEADTELFPIRAERTQHYEFGEKPVPDTSIKTEFHREASMPPLSESEPNTRENSVPPIPNIKKEVDDSLKLIPDESTASELVDTINDYQNKQERERLNEDYESIINFIESFKVEAEPSVELKKPIAQEDAENVDVEMATDEIDQVKQDDKESVKKLPNFMFVQMPSLLPTFESPSSSSSSTSSSSSIKVKKEQTTINLDDIEEEGEEKKKNKDNDNDNVNVKPSGQIGTLRYHKSGKVTMLIGNVVMDITRGGSTKLKQNIILVNDENQECIYLGDVDEKIIATPTFM</sequence>
<keyword evidence="7" id="KW-1185">Reference proteome</keyword>
<gene>
    <name evidence="6" type="ORF">CANARDRAFT_28379</name>
</gene>
<feature type="region of interest" description="Disordered" evidence="5">
    <location>
        <begin position="230"/>
        <end position="261"/>
    </location>
</feature>
<dbReference type="GO" id="GO:0003677">
    <property type="term" value="F:DNA binding"/>
    <property type="evidence" value="ECO:0007669"/>
    <property type="project" value="InterPro"/>
</dbReference>
<protein>
    <recommendedName>
        <fullName evidence="8">DNA-directed RNA polymerase III subunit RPC4</fullName>
    </recommendedName>
</protein>
<dbReference type="Proteomes" id="UP000094801">
    <property type="component" value="Unassembled WGS sequence"/>
</dbReference>
<evidence type="ECO:0000256" key="4">
    <source>
        <dbReference type="ARBA" id="ARBA00023242"/>
    </source>
</evidence>
<evidence type="ECO:0000256" key="5">
    <source>
        <dbReference type="SAM" id="MobiDB-lite"/>
    </source>
</evidence>
<feature type="region of interest" description="Disordered" evidence="5">
    <location>
        <begin position="1"/>
        <end position="178"/>
    </location>
</feature>
<dbReference type="InterPro" id="IPR007811">
    <property type="entry name" value="RPC4"/>
</dbReference>
<dbReference type="AlphaFoldDB" id="A0A1E4T1I1"/>
<organism evidence="6 7">
    <name type="scientific">[Candida] arabinofermentans NRRL YB-2248</name>
    <dbReference type="NCBI Taxonomy" id="983967"/>
    <lineage>
        <taxon>Eukaryota</taxon>
        <taxon>Fungi</taxon>
        <taxon>Dikarya</taxon>
        <taxon>Ascomycota</taxon>
        <taxon>Saccharomycotina</taxon>
        <taxon>Pichiomycetes</taxon>
        <taxon>Pichiales</taxon>
        <taxon>Pichiaceae</taxon>
        <taxon>Ogataea</taxon>
        <taxon>Ogataea/Candida clade</taxon>
    </lineage>
</organism>
<feature type="region of interest" description="Disordered" evidence="5">
    <location>
        <begin position="365"/>
        <end position="421"/>
    </location>
</feature>
<evidence type="ECO:0000256" key="2">
    <source>
        <dbReference type="ARBA" id="ARBA00022478"/>
    </source>
</evidence>
<evidence type="ECO:0000313" key="6">
    <source>
        <dbReference type="EMBL" id="ODV85619.1"/>
    </source>
</evidence>
<dbReference type="EMBL" id="KV453852">
    <property type="protein sequence ID" value="ODV85619.1"/>
    <property type="molecule type" value="Genomic_DNA"/>
</dbReference>
<name>A0A1E4T1I1_9ASCO</name>
<keyword evidence="2" id="KW-0240">DNA-directed RNA polymerase</keyword>
<evidence type="ECO:0000313" key="7">
    <source>
        <dbReference type="Proteomes" id="UP000094801"/>
    </source>
</evidence>
<dbReference type="PANTHER" id="PTHR13408:SF0">
    <property type="entry name" value="DNA-DIRECTED RNA POLYMERASE III SUBUNIT RPC4"/>
    <property type="match status" value="1"/>
</dbReference>
<dbReference type="Pfam" id="PF05132">
    <property type="entry name" value="RNA_pol_Rpc4"/>
    <property type="match status" value="1"/>
</dbReference>
<feature type="compositionally biased region" description="Basic residues" evidence="5">
    <location>
        <begin position="40"/>
        <end position="49"/>
    </location>
</feature>